<evidence type="ECO:0000256" key="3">
    <source>
        <dbReference type="ARBA" id="ARBA00022801"/>
    </source>
</evidence>
<dbReference type="Pfam" id="PF25344">
    <property type="entry name" value="PH_LRR1"/>
    <property type="match status" value="1"/>
</dbReference>
<dbReference type="CDD" id="cd18809">
    <property type="entry name" value="SF1_C_RecD"/>
    <property type="match status" value="1"/>
</dbReference>
<name>A0A9U8E7P1_BIOGL</name>
<comment type="function">
    <text evidence="13">DNA-dependent ATPase and 5'-3' DNA helicase required for the maintenance of both mitochondrial and nuclear genome stability.</text>
</comment>
<evidence type="ECO:0000256" key="4">
    <source>
        <dbReference type="ARBA" id="ARBA00022806"/>
    </source>
</evidence>
<keyword evidence="6 13" id="KW-0238">DNA-binding</keyword>
<gene>
    <name evidence="16 17" type="primary">LOC106062426</name>
    <name evidence="13" type="synonym">PIF1</name>
</gene>
<dbReference type="GO" id="GO:0003677">
    <property type="term" value="F:DNA binding"/>
    <property type="evidence" value="ECO:0007669"/>
    <property type="project" value="UniProtKB-KW"/>
</dbReference>
<dbReference type="HAMAP" id="MF_03176">
    <property type="entry name" value="PIF1"/>
    <property type="match status" value="1"/>
</dbReference>
<dbReference type="AlphaFoldDB" id="A0A9U8E7P1"/>
<dbReference type="SMART" id="SM00382">
    <property type="entry name" value="AAA"/>
    <property type="match status" value="1"/>
</dbReference>
<evidence type="ECO:0000256" key="6">
    <source>
        <dbReference type="ARBA" id="ARBA00023125"/>
    </source>
</evidence>
<reference evidence="16 17" key="1">
    <citation type="submission" date="2025-04" db="UniProtKB">
        <authorList>
            <consortium name="RefSeq"/>
        </authorList>
    </citation>
    <scope>IDENTIFICATION</scope>
</reference>
<dbReference type="GO" id="GO:0005739">
    <property type="term" value="C:mitochondrion"/>
    <property type="evidence" value="ECO:0007669"/>
    <property type="project" value="UniProtKB-SubCell"/>
</dbReference>
<evidence type="ECO:0000256" key="9">
    <source>
        <dbReference type="ARBA" id="ARBA00023204"/>
    </source>
</evidence>
<feature type="domain" description="AAA+ ATPase" evidence="14">
    <location>
        <begin position="230"/>
        <end position="381"/>
    </location>
</feature>
<organism evidence="15 16">
    <name type="scientific">Biomphalaria glabrata</name>
    <name type="common">Bloodfluke planorb</name>
    <name type="synonym">Freshwater snail</name>
    <dbReference type="NCBI Taxonomy" id="6526"/>
    <lineage>
        <taxon>Eukaryota</taxon>
        <taxon>Metazoa</taxon>
        <taxon>Spiralia</taxon>
        <taxon>Lophotrochozoa</taxon>
        <taxon>Mollusca</taxon>
        <taxon>Gastropoda</taxon>
        <taxon>Heterobranchia</taxon>
        <taxon>Euthyneura</taxon>
        <taxon>Panpulmonata</taxon>
        <taxon>Hygrophila</taxon>
        <taxon>Lymnaeoidea</taxon>
        <taxon>Planorbidae</taxon>
        <taxon>Biomphalaria</taxon>
    </lineage>
</organism>
<evidence type="ECO:0000256" key="5">
    <source>
        <dbReference type="ARBA" id="ARBA00022840"/>
    </source>
</evidence>
<dbReference type="GO" id="GO:0005524">
    <property type="term" value="F:ATP binding"/>
    <property type="evidence" value="ECO:0007669"/>
    <property type="project" value="UniProtKB-UniRule"/>
</dbReference>
<dbReference type="FunFam" id="3.40.50.300:FF:003367">
    <property type="entry name" value="ATP-dependent DNA helicase PIF1"/>
    <property type="match status" value="1"/>
</dbReference>
<dbReference type="GO" id="GO:0006281">
    <property type="term" value="P:DNA repair"/>
    <property type="evidence" value="ECO:0007669"/>
    <property type="project" value="UniProtKB-UniRule"/>
</dbReference>
<evidence type="ECO:0000259" key="14">
    <source>
        <dbReference type="SMART" id="SM00382"/>
    </source>
</evidence>
<evidence type="ECO:0000256" key="2">
    <source>
        <dbReference type="ARBA" id="ARBA00022763"/>
    </source>
</evidence>
<evidence type="ECO:0000256" key="12">
    <source>
        <dbReference type="ARBA" id="ARBA00065873"/>
    </source>
</evidence>
<evidence type="ECO:0000256" key="13">
    <source>
        <dbReference type="HAMAP-Rule" id="MF_03176"/>
    </source>
</evidence>
<dbReference type="GO" id="GO:0043139">
    <property type="term" value="F:5'-3' DNA helicase activity"/>
    <property type="evidence" value="ECO:0007669"/>
    <property type="project" value="UniProtKB-UniRule"/>
</dbReference>
<dbReference type="FunFam" id="3.40.50.300:FF:000805">
    <property type="entry name" value="ATP-dependent DNA helicase PIF1"/>
    <property type="match status" value="1"/>
</dbReference>
<evidence type="ECO:0000313" key="16">
    <source>
        <dbReference type="RefSeq" id="XP_013076151.2"/>
    </source>
</evidence>
<dbReference type="OMA" id="SSAWESC"/>
<dbReference type="CDD" id="cd18037">
    <property type="entry name" value="DEXSc_Pif1_like"/>
    <property type="match status" value="1"/>
</dbReference>
<feature type="binding site" evidence="13">
    <location>
        <begin position="238"/>
        <end position="245"/>
    </location>
    <ligand>
        <name>ATP</name>
        <dbReference type="ChEBI" id="CHEBI:30616"/>
    </ligand>
</feature>
<dbReference type="InterPro" id="IPR010285">
    <property type="entry name" value="DNA_helicase_pif1-like_DEAD"/>
</dbReference>
<dbReference type="Pfam" id="PF05970">
    <property type="entry name" value="PIF1"/>
    <property type="match status" value="1"/>
</dbReference>
<dbReference type="InterPro" id="IPR003593">
    <property type="entry name" value="AAA+_ATPase"/>
</dbReference>
<keyword evidence="5 13" id="KW-0067">ATP-binding</keyword>
<keyword evidence="11 13" id="KW-0539">Nucleus</keyword>
<keyword evidence="9 13" id="KW-0234">DNA repair</keyword>
<evidence type="ECO:0000256" key="8">
    <source>
        <dbReference type="ARBA" id="ARBA00023172"/>
    </source>
</evidence>
<dbReference type="InterPro" id="IPR051055">
    <property type="entry name" value="PIF1_helicase"/>
</dbReference>
<dbReference type="GO" id="GO:0000723">
    <property type="term" value="P:telomere maintenance"/>
    <property type="evidence" value="ECO:0007669"/>
    <property type="project" value="InterPro"/>
</dbReference>
<dbReference type="KEGG" id="bgt:106062426"/>
<comment type="subunit">
    <text evidence="12">Monomer. Interacts with telomerase.</text>
</comment>
<evidence type="ECO:0000313" key="15">
    <source>
        <dbReference type="Proteomes" id="UP001165740"/>
    </source>
</evidence>
<dbReference type="InterPro" id="IPR057437">
    <property type="entry name" value="PIF1/LRR1_PH"/>
</dbReference>
<dbReference type="GeneID" id="106062426"/>
<dbReference type="InterPro" id="IPR027417">
    <property type="entry name" value="P-loop_NTPase"/>
</dbReference>
<dbReference type="PANTHER" id="PTHR47642:SF7">
    <property type="entry name" value="ATP-DEPENDENT DNA HELICASE PIF1"/>
    <property type="match status" value="1"/>
</dbReference>
<evidence type="ECO:0000256" key="7">
    <source>
        <dbReference type="ARBA" id="ARBA00023128"/>
    </source>
</evidence>
<evidence type="ECO:0000256" key="10">
    <source>
        <dbReference type="ARBA" id="ARBA00023235"/>
    </source>
</evidence>
<dbReference type="GO" id="GO:0005634">
    <property type="term" value="C:nucleus"/>
    <property type="evidence" value="ECO:0007669"/>
    <property type="project" value="UniProtKB-SubCell"/>
</dbReference>
<comment type="cofactor">
    <cofactor evidence="13">
        <name>Mg(2+)</name>
        <dbReference type="ChEBI" id="CHEBI:18420"/>
    </cofactor>
</comment>
<dbReference type="GO" id="GO:0006310">
    <property type="term" value="P:DNA recombination"/>
    <property type="evidence" value="ECO:0007669"/>
    <property type="project" value="UniProtKB-UniRule"/>
</dbReference>
<evidence type="ECO:0000313" key="17">
    <source>
        <dbReference type="RefSeq" id="XP_055885274.1"/>
    </source>
</evidence>
<comment type="similarity">
    <text evidence="13">Belongs to the helicase family. PIF1 subfamily.</text>
</comment>
<keyword evidence="8 13" id="KW-0233">DNA recombination</keyword>
<evidence type="ECO:0000256" key="1">
    <source>
        <dbReference type="ARBA" id="ARBA00022741"/>
    </source>
</evidence>
<dbReference type="InterPro" id="IPR048293">
    <property type="entry name" value="PIF1_RRM3_pfh1"/>
</dbReference>
<keyword evidence="4 13" id="KW-0347">Helicase</keyword>
<dbReference type="EC" id="5.6.2.3" evidence="13"/>
<dbReference type="PANTHER" id="PTHR47642">
    <property type="entry name" value="ATP-DEPENDENT DNA HELICASE"/>
    <property type="match status" value="1"/>
</dbReference>
<dbReference type="Pfam" id="PF21530">
    <property type="entry name" value="Pif1_2B_dom"/>
    <property type="match status" value="1"/>
</dbReference>
<comment type="caution">
    <text evidence="13">Lacks conserved residue(s) required for the propagation of feature annotation.</text>
</comment>
<sequence>MIINCGNMENPTLVCSVSIEELSPTGNILRKVHHRSLTMTLGRDEFRELQMKVSFPKKECKYAVKELVIHKKFVKDGKATIKLPDHKIQFMLSNCPPDKLVLFLQTLQTKLDVLKQKGFVSQRSKLFSGKQHDFDEISPLTLKDLQVAHAGKAAQPPTLNLANKKRPLEAAGQVTSSNPTEQDAKRLKLVATKAALLKMTKINGISPSKVLAKPVQLTPEQNNVLEAVLRGRNIFFTGSAGTGKSYLLKRIIGALPPNHTYATASTGVAACHIGGTTLHSFAGIGSGKAPLSQCVQMASQPRIAQQWRSCKHLIIDEISMVDGDLFDKLETVARMVRKSDQPFGGIQLILCGDFLQLPPVTKPGEVRKFCFQSEAWRKSIETTMELTDIKRQVDKNFINILQLIRKGLCPESVCQALIETSNKCIERNGVLATKLCTHKVDVDDINVSRLKQLTGDVRMFAAVDDNEVYKQQLDTLCPAPAYLELKLGAQVILCKNLDIQRGLVNGARGVVEGYDNSANGYPVIKFVNGVTEVLKPVKWIFKIGGGNTIIRKQIPLKLAWAISIHKSQGMTLDCVEISLGKVFETGQAYVALSRAKSLEGLKVVDFNKNCVRADPTVLNFYSKLELRHRMLHNGVEDENEIFRPNPSLLSRR</sequence>
<keyword evidence="2 13" id="KW-0227">DNA damage</keyword>
<keyword evidence="3 13" id="KW-0378">Hydrolase</keyword>
<evidence type="ECO:0000256" key="11">
    <source>
        <dbReference type="ARBA" id="ARBA00023242"/>
    </source>
</evidence>
<dbReference type="OrthoDB" id="272985at2759"/>
<dbReference type="Gene3D" id="3.40.50.300">
    <property type="entry name" value="P-loop containing nucleotide triphosphate hydrolases"/>
    <property type="match status" value="2"/>
</dbReference>
<dbReference type="GO" id="GO:0016787">
    <property type="term" value="F:hydrolase activity"/>
    <property type="evidence" value="ECO:0007669"/>
    <property type="project" value="UniProtKB-KW"/>
</dbReference>
<keyword evidence="15" id="KW-1185">Reference proteome</keyword>
<protein>
    <recommendedName>
        <fullName evidence="13">ATP-dependent DNA helicase PIF1</fullName>
        <ecNumber evidence="13">5.6.2.3</ecNumber>
    </recommendedName>
    <alternativeName>
        <fullName evidence="13">DNA 5'-3' helicase PIF1</fullName>
    </alternativeName>
    <alternativeName>
        <fullName evidence="13">DNA repair and recombination helicase PIF1</fullName>
    </alternativeName>
</protein>
<comment type="catalytic activity">
    <reaction evidence="13">
        <text>ATP + H2O = ADP + phosphate + H(+)</text>
        <dbReference type="Rhea" id="RHEA:13065"/>
        <dbReference type="ChEBI" id="CHEBI:15377"/>
        <dbReference type="ChEBI" id="CHEBI:15378"/>
        <dbReference type="ChEBI" id="CHEBI:30616"/>
        <dbReference type="ChEBI" id="CHEBI:43474"/>
        <dbReference type="ChEBI" id="CHEBI:456216"/>
        <dbReference type="EC" id="5.6.2.3"/>
    </reaction>
</comment>
<proteinExistence type="inferred from homology"/>
<dbReference type="SUPFAM" id="SSF52540">
    <property type="entry name" value="P-loop containing nucleoside triphosphate hydrolases"/>
    <property type="match status" value="2"/>
</dbReference>
<keyword evidence="1 13" id="KW-0547">Nucleotide-binding</keyword>
<accession>A0A9U8E7P1</accession>
<keyword evidence="10 13" id="KW-0413">Isomerase</keyword>
<keyword evidence="7 13" id="KW-0496">Mitochondrion</keyword>
<comment type="subcellular location">
    <subcellularLocation>
        <location evidence="13">Nucleus</location>
    </subcellularLocation>
    <subcellularLocation>
        <location evidence="13">Mitochondrion</location>
    </subcellularLocation>
</comment>
<dbReference type="RefSeq" id="XP_055885274.1">
    <property type="nucleotide sequence ID" value="XM_056029299.1"/>
</dbReference>
<dbReference type="InterPro" id="IPR049163">
    <property type="entry name" value="Pif1-like_2B_dom"/>
</dbReference>
<dbReference type="RefSeq" id="XP_013076151.2">
    <property type="nucleotide sequence ID" value="XM_013220697.2"/>
</dbReference>
<dbReference type="Proteomes" id="UP001165740">
    <property type="component" value="Chromosome 5"/>
</dbReference>